<dbReference type="EMBL" id="JACIGW010000001">
    <property type="protein sequence ID" value="MBB4347014.1"/>
    <property type="molecule type" value="Genomic_DNA"/>
</dbReference>
<dbReference type="Proteomes" id="UP000576087">
    <property type="component" value="Unassembled WGS sequence"/>
</dbReference>
<evidence type="ECO:0000313" key="6">
    <source>
        <dbReference type="Proteomes" id="UP000576087"/>
    </source>
</evidence>
<name>A0A7W6Y2Q0_9HYPH</name>
<gene>
    <name evidence="2" type="ORF">GGE31_001063</name>
    <name evidence="1" type="ORF">GGE33_000722</name>
    <name evidence="3" type="ORF">GGE35_001062</name>
</gene>
<dbReference type="AlphaFoldDB" id="A0A7W6Y2Q0"/>
<evidence type="ECO:0000313" key="1">
    <source>
        <dbReference type="EMBL" id="MBB4347014.1"/>
    </source>
</evidence>
<dbReference type="Proteomes" id="UP000520770">
    <property type="component" value="Unassembled WGS sequence"/>
</dbReference>
<accession>A0A7W6Y2Q0</accession>
<sequence length="86" mass="9559">MMYRKSAVFVPLPNGDMVSLTNVFGLKALPDGRVVLLGEDSNSLASFDPEEYSGVLRDEAIKALRRMIIDVSEGKRPALPEWMAFE</sequence>
<dbReference type="EMBL" id="JACIGY010000001">
    <property type="protein sequence ID" value="MBB4410592.1"/>
    <property type="molecule type" value="Genomic_DNA"/>
</dbReference>
<evidence type="ECO:0000313" key="3">
    <source>
        <dbReference type="EMBL" id="MBB4445280.1"/>
    </source>
</evidence>
<comment type="caution">
    <text evidence="3">The sequence shown here is derived from an EMBL/GenBank/DDBJ whole genome shotgun (WGS) entry which is preliminary data.</text>
</comment>
<dbReference type="RefSeq" id="WP_183821261.1">
    <property type="nucleotide sequence ID" value="NZ_JACIGW010000001.1"/>
</dbReference>
<proteinExistence type="predicted"/>
<organism evidence="3 6">
    <name type="scientific">Aliirhizobium cellulosilyticum</name>
    <dbReference type="NCBI Taxonomy" id="393664"/>
    <lineage>
        <taxon>Bacteria</taxon>
        <taxon>Pseudomonadati</taxon>
        <taxon>Pseudomonadota</taxon>
        <taxon>Alphaproteobacteria</taxon>
        <taxon>Hyphomicrobiales</taxon>
        <taxon>Rhizobiaceae</taxon>
        <taxon>Aliirhizobium</taxon>
    </lineage>
</organism>
<keyword evidence="5" id="KW-1185">Reference proteome</keyword>
<dbReference type="Proteomes" id="UP000524535">
    <property type="component" value="Unassembled WGS sequence"/>
</dbReference>
<evidence type="ECO:0000313" key="2">
    <source>
        <dbReference type="EMBL" id="MBB4410592.1"/>
    </source>
</evidence>
<evidence type="ECO:0000313" key="4">
    <source>
        <dbReference type="Proteomes" id="UP000520770"/>
    </source>
</evidence>
<protein>
    <submittedName>
        <fullName evidence="3">Uncharacterized protein</fullName>
    </submittedName>
</protein>
<dbReference type="EMBL" id="JACIHM010000001">
    <property type="protein sequence ID" value="MBB4445280.1"/>
    <property type="molecule type" value="Genomic_DNA"/>
</dbReference>
<evidence type="ECO:0000313" key="5">
    <source>
        <dbReference type="Proteomes" id="UP000524535"/>
    </source>
</evidence>
<reference evidence="4 5" key="1">
    <citation type="submission" date="2020-08" db="EMBL/GenBank/DDBJ databases">
        <title>Genomic Encyclopedia of Type Strains, Phase IV (KMG-V): Genome sequencing to study the core and pangenomes of soil and plant-associated prokaryotes.</title>
        <authorList>
            <person name="Whitman W."/>
        </authorList>
    </citation>
    <scope>NUCLEOTIDE SEQUENCE [LARGE SCALE GENOMIC DNA]</scope>
    <source>
        <strain evidence="2 5">SEMIA 444</strain>
        <strain evidence="1 4">SEMIA 448</strain>
        <strain evidence="3 6">SEMIA 452</strain>
    </source>
</reference>